<feature type="transmembrane region" description="Helical" evidence="7">
    <location>
        <begin position="345"/>
        <end position="367"/>
    </location>
</feature>
<evidence type="ECO:0000313" key="9">
    <source>
        <dbReference type="EMBL" id="MBB6478890.1"/>
    </source>
</evidence>
<dbReference type="Pfam" id="PF03176">
    <property type="entry name" value="MMPL"/>
    <property type="match status" value="2"/>
</dbReference>
<feature type="transmembrane region" description="Helical" evidence="7">
    <location>
        <begin position="629"/>
        <end position="650"/>
    </location>
</feature>
<dbReference type="PROSITE" id="PS50156">
    <property type="entry name" value="SSD"/>
    <property type="match status" value="1"/>
</dbReference>
<evidence type="ECO:0000256" key="7">
    <source>
        <dbReference type="SAM" id="Phobius"/>
    </source>
</evidence>
<evidence type="ECO:0000259" key="8">
    <source>
        <dbReference type="PROSITE" id="PS50156"/>
    </source>
</evidence>
<comment type="subcellular location">
    <subcellularLocation>
        <location evidence="1">Cell membrane</location>
        <topology evidence="1">Multi-pass membrane protein</topology>
    </subcellularLocation>
</comment>
<evidence type="ECO:0000256" key="6">
    <source>
        <dbReference type="ARBA" id="ARBA00023136"/>
    </source>
</evidence>
<feature type="domain" description="SSD" evidence="8">
    <location>
        <begin position="247"/>
        <end position="371"/>
    </location>
</feature>
<dbReference type="RefSeq" id="WP_184743311.1">
    <property type="nucleotide sequence ID" value="NZ_JACHGJ010000001.1"/>
</dbReference>
<protein>
    <recommendedName>
        <fullName evidence="8">SSD domain-containing protein</fullName>
    </recommendedName>
</protein>
<keyword evidence="6 7" id="KW-0472">Membrane</keyword>
<name>A0A841R772_9SPIO</name>
<dbReference type="AlphaFoldDB" id="A0A841R772"/>
<comment type="similarity">
    <text evidence="2">Belongs to the resistance-nodulation-cell division (RND) (TC 2.A.6) family. MmpL subfamily.</text>
</comment>
<evidence type="ECO:0000256" key="5">
    <source>
        <dbReference type="ARBA" id="ARBA00022989"/>
    </source>
</evidence>
<organism evidence="9 10">
    <name type="scientific">Spirochaeta isovalerica</name>
    <dbReference type="NCBI Taxonomy" id="150"/>
    <lineage>
        <taxon>Bacteria</taxon>
        <taxon>Pseudomonadati</taxon>
        <taxon>Spirochaetota</taxon>
        <taxon>Spirochaetia</taxon>
        <taxon>Spirochaetales</taxon>
        <taxon>Spirochaetaceae</taxon>
        <taxon>Spirochaeta</taxon>
    </lineage>
</organism>
<feature type="transmembrane region" description="Helical" evidence="7">
    <location>
        <begin position="320"/>
        <end position="338"/>
    </location>
</feature>
<feature type="transmembrane region" description="Helical" evidence="7">
    <location>
        <begin position="276"/>
        <end position="300"/>
    </location>
</feature>
<dbReference type="GO" id="GO:0005886">
    <property type="term" value="C:plasma membrane"/>
    <property type="evidence" value="ECO:0007669"/>
    <property type="project" value="UniProtKB-SubCell"/>
</dbReference>
<feature type="transmembrane region" description="Helical" evidence="7">
    <location>
        <begin position="604"/>
        <end position="623"/>
    </location>
</feature>
<feature type="transmembrane region" description="Helical" evidence="7">
    <location>
        <begin position="702"/>
        <end position="721"/>
    </location>
</feature>
<dbReference type="Gene3D" id="1.20.1640.10">
    <property type="entry name" value="Multidrug efflux transporter AcrB transmembrane domain"/>
    <property type="match status" value="2"/>
</dbReference>
<gene>
    <name evidence="9" type="ORF">HNR50_000523</name>
</gene>
<proteinExistence type="inferred from homology"/>
<feature type="transmembrane region" description="Helical" evidence="7">
    <location>
        <begin position="20"/>
        <end position="39"/>
    </location>
</feature>
<keyword evidence="4 7" id="KW-0812">Transmembrane</keyword>
<dbReference type="EMBL" id="JACHGJ010000001">
    <property type="protein sequence ID" value="MBB6478890.1"/>
    <property type="molecule type" value="Genomic_DNA"/>
</dbReference>
<dbReference type="Proteomes" id="UP000587760">
    <property type="component" value="Unassembled WGS sequence"/>
</dbReference>
<dbReference type="PANTHER" id="PTHR33406">
    <property type="entry name" value="MEMBRANE PROTEIN MJ1562-RELATED"/>
    <property type="match status" value="1"/>
</dbReference>
<dbReference type="InterPro" id="IPR050545">
    <property type="entry name" value="Mycobact_MmpL"/>
</dbReference>
<evidence type="ECO:0000256" key="4">
    <source>
        <dbReference type="ARBA" id="ARBA00022692"/>
    </source>
</evidence>
<reference evidence="9 10" key="1">
    <citation type="submission" date="2020-08" db="EMBL/GenBank/DDBJ databases">
        <title>Genomic Encyclopedia of Type Strains, Phase IV (KMG-IV): sequencing the most valuable type-strain genomes for metagenomic binning, comparative biology and taxonomic classification.</title>
        <authorList>
            <person name="Goeker M."/>
        </authorList>
    </citation>
    <scope>NUCLEOTIDE SEQUENCE [LARGE SCALE GENOMIC DNA]</scope>
    <source>
        <strain evidence="9 10">DSM 2461</strain>
    </source>
</reference>
<accession>A0A841R772</accession>
<comment type="caution">
    <text evidence="9">The sequence shown here is derived from an EMBL/GenBank/DDBJ whole genome shotgun (WGS) entry which is preliminary data.</text>
</comment>
<feature type="transmembrane region" description="Helical" evidence="7">
    <location>
        <begin position="403"/>
        <end position="423"/>
    </location>
</feature>
<dbReference type="InterPro" id="IPR004869">
    <property type="entry name" value="MMPL_dom"/>
</dbReference>
<evidence type="ECO:0000313" key="10">
    <source>
        <dbReference type="Proteomes" id="UP000587760"/>
    </source>
</evidence>
<keyword evidence="5 7" id="KW-1133">Transmembrane helix</keyword>
<evidence type="ECO:0000256" key="3">
    <source>
        <dbReference type="ARBA" id="ARBA00022475"/>
    </source>
</evidence>
<sequence>MKINNSPITDFLQFALKQKLAAVLILSVLLVFALSRIGGLNISVNMEDFFVSSDPVLKNNEEFEKLFKNSDFIGVLVESSDVFDRETLELIHRVGSILRNEVPLAGSLISLTELENFPLGGNTLRFEGDSLLSTDSEIREIRELYNTIPSIGGTLFSQNGKEAWIILQLLPYTDEWDQFSIGEEAYRILSGINSGNIRLTGTGVPIYAYRKQTEMMYDLMKVLIMGTLVALLLSTLIIRSFRGVAGAILIIIISVLIVFGFQGLRHTTIDSAFISVPILLTMGVSIGYTVHITRFFRLYYRKTGKRHDAVLYAVQESGRPILFTAFTTIAALLSFTFVEIRPIQWVGLTSALSIAAVCILTLIYYPLLLSLGKDRELSDEKDSAARFEKAMERTSRFAEKHTVPIIIFFITSVIISLFGLMRLEVDFNGIKMMGDRLNHMKDHIHIIQSDIASGETLEVIIQLGKDQFKTRENLLKLESLELKLQESPLVKETHSLAEAIKEFNYLRYNRNQDQYIVPEKDSLIRGLLLYYQRVAPESISPWIDNDYGTARIFVQLNDFSSLEIEKLLSSTEELVKESFTEDARFYMSGSSYQMAIMNQYITRGLVKSVLTASALIALLLIILFRSFKIGIIAMIPNIYPLLICGAIMGYGGIPMEFVTMTIAPMIMGLAVDDTIHFISHIRKDLKITGNPQMSIDFTFRTVGTAITETTVILCLTFLVFLASDVNSIRNMGILSASGMAAAYLADIFITPLLIKYFYRKKIK</sequence>
<feature type="transmembrane region" description="Helical" evidence="7">
    <location>
        <begin position="219"/>
        <end position="238"/>
    </location>
</feature>
<keyword evidence="3" id="KW-1003">Cell membrane</keyword>
<feature type="transmembrane region" description="Helical" evidence="7">
    <location>
        <begin position="244"/>
        <end position="264"/>
    </location>
</feature>
<keyword evidence="10" id="KW-1185">Reference proteome</keyword>
<dbReference type="InterPro" id="IPR000731">
    <property type="entry name" value="SSD"/>
</dbReference>
<evidence type="ECO:0000256" key="1">
    <source>
        <dbReference type="ARBA" id="ARBA00004651"/>
    </source>
</evidence>
<feature type="transmembrane region" description="Helical" evidence="7">
    <location>
        <begin position="733"/>
        <end position="758"/>
    </location>
</feature>
<dbReference type="PANTHER" id="PTHR33406:SF6">
    <property type="entry name" value="MEMBRANE PROTEIN YDGH-RELATED"/>
    <property type="match status" value="1"/>
</dbReference>
<dbReference type="SUPFAM" id="SSF82866">
    <property type="entry name" value="Multidrug efflux transporter AcrB transmembrane domain"/>
    <property type="match status" value="2"/>
</dbReference>
<evidence type="ECO:0000256" key="2">
    <source>
        <dbReference type="ARBA" id="ARBA00010157"/>
    </source>
</evidence>